<reference evidence="3" key="1">
    <citation type="submission" date="2021-07" db="EMBL/GenBank/DDBJ databases">
        <authorList>
            <person name="Durling M."/>
        </authorList>
    </citation>
    <scope>NUCLEOTIDE SEQUENCE</scope>
</reference>
<dbReference type="InterPro" id="IPR046539">
    <property type="entry name" value="DUF6604"/>
</dbReference>
<evidence type="ECO:0000259" key="2">
    <source>
        <dbReference type="Pfam" id="PF20253"/>
    </source>
</evidence>
<evidence type="ECO:0000313" key="4">
    <source>
        <dbReference type="Proteomes" id="UP000696280"/>
    </source>
</evidence>
<dbReference type="EMBL" id="CAJVRL010000088">
    <property type="protein sequence ID" value="CAG8959072.1"/>
    <property type="molecule type" value="Genomic_DNA"/>
</dbReference>
<feature type="domain" description="DUF6604" evidence="2">
    <location>
        <begin position="12"/>
        <end position="272"/>
    </location>
</feature>
<comment type="caution">
    <text evidence="3">The sequence shown here is derived from an EMBL/GenBank/DDBJ whole genome shotgun (WGS) entry which is preliminary data.</text>
</comment>
<feature type="region of interest" description="Disordered" evidence="1">
    <location>
        <begin position="134"/>
        <end position="158"/>
    </location>
</feature>
<protein>
    <recommendedName>
        <fullName evidence="2">DUF6604 domain-containing protein</fullName>
    </recommendedName>
</protein>
<gene>
    <name evidence="3" type="ORF">HYFRA_00012853</name>
</gene>
<dbReference type="Proteomes" id="UP000696280">
    <property type="component" value="Unassembled WGS sequence"/>
</dbReference>
<dbReference type="PANTHER" id="PTHR38795:SF1">
    <property type="entry name" value="DUF6604 DOMAIN-CONTAINING PROTEIN"/>
    <property type="match status" value="1"/>
</dbReference>
<organism evidence="3 4">
    <name type="scientific">Hymenoscyphus fraxineus</name>
    <dbReference type="NCBI Taxonomy" id="746836"/>
    <lineage>
        <taxon>Eukaryota</taxon>
        <taxon>Fungi</taxon>
        <taxon>Dikarya</taxon>
        <taxon>Ascomycota</taxon>
        <taxon>Pezizomycotina</taxon>
        <taxon>Leotiomycetes</taxon>
        <taxon>Helotiales</taxon>
        <taxon>Helotiaceae</taxon>
        <taxon>Hymenoscyphus</taxon>
    </lineage>
</organism>
<sequence length="815" mass="94339">MVQETLGETYKGYKAKTTEFLDWLSSSAVDLGYQYERSRRTSSTTFMDHAITTREVIKQARFLIRKHATGIKVPVCIQNSLYEAIEARKLCKSWYESYASHEEGFKESNSRHSWFIDILEETFRLLLPIFEEPPTPDEKKKSRKSKKAKKGKQPAIEETTSSLQVVRQRFQNIDLEENDLQPSTDVEGLEETLNSALVLSDSKPDEIPKEDIRNKADISFMAWCFFKDQMRTRRYLKSLWKDCSQGKLDRMAASIITDVALELIAKDEIELVQNIMTINPPRLDREEIMKRSYHYIYLEMFFLNSESDGPTPEESEDLINYQTFQSLWYASSHFLVPSTIFPSITKYRERHYRGNISEKSKAEDEFLMKFFHELSAKIHTNKRTVYPKLDQKPPFPFGVEDRIIRCLQDVIETKTVTTAAVFAARILLDVHEILGPKVVESYRDVRQRAAIIKRRLHIEWDGLNVTSQGNPCCENRRASQCDLETVLRAEIKHNLMIHWKSILPDLSAEGMKLLGESFIMPSREPYYFFNNNPVQCGMQGMKILIMSTTEYMHHSNCYSSITTVAHLYNLVRQSGYSDLVWPEMDKIIDANMSNIFHGSLPTTGKTIRSRFLILFKAPAGEIARYSGFPKLKYGAKETLVMPEISKHLLNYIMRKDFQTRGVEEFLHTSDRLWKKAHLNEKGTGSRLDLLKHMKENICDLLKVIDLEYCILGRVCFEVICRLGWELRGQKYKTVEDGTPNCTIIKEWMRKNLTDIAPIFLDLESDSIPKIDRRHRLAVESIKGAIGVTRKDILEDIATPPLEADTNNVFEPGPNI</sequence>
<dbReference type="AlphaFoldDB" id="A0A9N9L7R0"/>
<evidence type="ECO:0000313" key="3">
    <source>
        <dbReference type="EMBL" id="CAG8959072.1"/>
    </source>
</evidence>
<proteinExistence type="predicted"/>
<evidence type="ECO:0000256" key="1">
    <source>
        <dbReference type="SAM" id="MobiDB-lite"/>
    </source>
</evidence>
<dbReference type="Pfam" id="PF20253">
    <property type="entry name" value="DUF6604"/>
    <property type="match status" value="1"/>
</dbReference>
<name>A0A9N9L7R0_9HELO</name>
<accession>A0A9N9L7R0</accession>
<feature type="compositionally biased region" description="Basic residues" evidence="1">
    <location>
        <begin position="141"/>
        <end position="152"/>
    </location>
</feature>
<dbReference type="PANTHER" id="PTHR38795">
    <property type="entry name" value="DUF6604 DOMAIN-CONTAINING PROTEIN"/>
    <property type="match status" value="1"/>
</dbReference>
<keyword evidence="4" id="KW-1185">Reference proteome</keyword>
<dbReference type="OrthoDB" id="3563007at2759"/>